<dbReference type="Gene3D" id="3.60.15.10">
    <property type="entry name" value="Ribonuclease Z/Hydroxyacylglutathione hydrolase-like"/>
    <property type="match status" value="2"/>
</dbReference>
<protein>
    <submittedName>
        <fullName evidence="1">Uncharacterized protein</fullName>
    </submittedName>
</protein>
<dbReference type="Proteomes" id="UP000317078">
    <property type="component" value="Unassembled WGS sequence"/>
</dbReference>
<gene>
    <name evidence="1" type="ORF">EAH89_18825</name>
</gene>
<proteinExistence type="predicted"/>
<evidence type="ECO:0000313" key="1">
    <source>
        <dbReference type="EMBL" id="TPG52293.1"/>
    </source>
</evidence>
<dbReference type="InterPro" id="IPR036866">
    <property type="entry name" value="RibonucZ/Hydroxyglut_hydro"/>
</dbReference>
<dbReference type="PANTHER" id="PTHR30619">
    <property type="entry name" value="DNA INTERNALIZATION/COMPETENCE PROTEIN COMEC/REC2"/>
    <property type="match status" value="1"/>
</dbReference>
<accession>A0A502FTI5</accession>
<dbReference type="EMBL" id="RCZP01000022">
    <property type="protein sequence ID" value="TPG52293.1"/>
    <property type="molecule type" value="Genomic_DNA"/>
</dbReference>
<dbReference type="RefSeq" id="WP_140885281.1">
    <property type="nucleotide sequence ID" value="NZ_RCZP01000022.1"/>
</dbReference>
<reference evidence="1 2" key="1">
    <citation type="journal article" date="2019" name="Environ. Microbiol.">
        <title>Species interactions and distinct microbial communities in high Arctic permafrost affected cryosols are associated with the CH4 and CO2 gas fluxes.</title>
        <authorList>
            <person name="Altshuler I."/>
            <person name="Hamel J."/>
            <person name="Turney S."/>
            <person name="Magnuson E."/>
            <person name="Levesque R."/>
            <person name="Greer C."/>
            <person name="Whyte L.G."/>
        </authorList>
    </citation>
    <scope>NUCLEOTIDE SEQUENCE [LARGE SCALE GENOMIC DNA]</scope>
    <source>
        <strain evidence="1 2">S9.3B</strain>
    </source>
</reference>
<dbReference type="PANTHER" id="PTHR30619:SF1">
    <property type="entry name" value="RECOMBINATION PROTEIN 2"/>
    <property type="match status" value="1"/>
</dbReference>
<evidence type="ECO:0000313" key="2">
    <source>
        <dbReference type="Proteomes" id="UP000317078"/>
    </source>
</evidence>
<dbReference type="SUPFAM" id="SSF56281">
    <property type="entry name" value="Metallo-hydrolase/oxidoreductase"/>
    <property type="match status" value="1"/>
</dbReference>
<comment type="caution">
    <text evidence="1">The sequence shown here is derived from an EMBL/GenBank/DDBJ whole genome shotgun (WGS) entry which is preliminary data.</text>
</comment>
<sequence>MPLMMAPESGVTVRMYRPGHGDCFLLAFPTDTGGTFRVLIDFGYKPGSKVHATVAEVATDIVEATGGKLDLVIVTHEHQDHLNGFLSDAFDELKVGEAWFAWTEDPSDSVANALRARHRDQLIGLLSAYEQLGVDGGDAPRTWLKALIELELGDEPEASGVSLGFAATDPARSGNKRAMAMLKEKAKRERGIRFVAPHGDILNMEGVSGVRVFPLGPPRDPDLIADEDPVGTESFPGQAMTAPSKHSFLAAVRAAQSDGNGISDGPFDPVYGVPIDRAMDHPDFGSFFSKHYGGGSAIDVPDSEREVPDDAPFRRIPTDWLQSAEDLALKLNTGINNTSLVLAFELKASRKVLLFVGDAQRGNWISWTDGEWPEDKGAITAKDLLARTVLYKVGHHGSHNATLDGTAKSAYPNLSWMAQGRYRREFTAMITAVPAWAYKQVPVWAHPLAAIKTALVDKTSGRVFQTDTDAPEKPESVSGEEWSEFMARVRCTLLYFECDFADSDV</sequence>
<organism evidence="1 2">
    <name type="scientific">Muricoccus nepalensis</name>
    <dbReference type="NCBI Taxonomy" id="1854500"/>
    <lineage>
        <taxon>Bacteria</taxon>
        <taxon>Pseudomonadati</taxon>
        <taxon>Pseudomonadota</taxon>
        <taxon>Alphaproteobacteria</taxon>
        <taxon>Acetobacterales</taxon>
        <taxon>Roseomonadaceae</taxon>
        <taxon>Muricoccus</taxon>
    </lineage>
</organism>
<dbReference type="AlphaFoldDB" id="A0A502FTI5"/>
<dbReference type="InterPro" id="IPR052159">
    <property type="entry name" value="Competence_DNA_uptake"/>
</dbReference>
<dbReference type="OrthoDB" id="7177610at2"/>
<name>A0A502FTI5_9PROT</name>
<keyword evidence="2" id="KW-1185">Reference proteome</keyword>